<evidence type="ECO:0000313" key="6">
    <source>
        <dbReference type="Proteomes" id="UP001182556"/>
    </source>
</evidence>
<comment type="caution">
    <text evidence="5">The sequence shown here is derived from an EMBL/GenBank/DDBJ whole genome shotgun (WGS) entry which is preliminary data.</text>
</comment>
<feature type="region of interest" description="Disordered" evidence="3">
    <location>
        <begin position="1"/>
        <end position="20"/>
    </location>
</feature>
<dbReference type="InterPro" id="IPR019328">
    <property type="entry name" value="PIGH-H_dom"/>
</dbReference>
<organism evidence="5 6">
    <name type="scientific">Papiliotrema laurentii</name>
    <name type="common">Cryptococcus laurentii</name>
    <dbReference type="NCBI Taxonomy" id="5418"/>
    <lineage>
        <taxon>Eukaryota</taxon>
        <taxon>Fungi</taxon>
        <taxon>Dikarya</taxon>
        <taxon>Basidiomycota</taxon>
        <taxon>Agaricomycotina</taxon>
        <taxon>Tremellomycetes</taxon>
        <taxon>Tremellales</taxon>
        <taxon>Rhynchogastremaceae</taxon>
        <taxon>Papiliotrema</taxon>
    </lineage>
</organism>
<dbReference type="InterPro" id="IPR044215">
    <property type="entry name" value="PIG-H"/>
</dbReference>
<evidence type="ECO:0000256" key="3">
    <source>
        <dbReference type="SAM" id="MobiDB-lite"/>
    </source>
</evidence>
<dbReference type="GO" id="GO:0000506">
    <property type="term" value="C:glycosylphosphatidylinositol-N-acetylglucosaminyltransferase (GPI-GnT) complex"/>
    <property type="evidence" value="ECO:0007669"/>
    <property type="project" value="InterPro"/>
</dbReference>
<accession>A0AAD9FKJ5</accession>
<reference evidence="5" key="1">
    <citation type="submission" date="2023-02" db="EMBL/GenBank/DDBJ databases">
        <title>Identification and recombinant expression of a fungal hydrolase from Papiliotrema laurentii that hydrolyzes apple cutin and clears colloidal polyester polyurethane.</title>
        <authorList>
            <consortium name="DOE Joint Genome Institute"/>
            <person name="Roman V.A."/>
            <person name="Bojanowski C."/>
            <person name="Crable B.R."/>
            <person name="Wagner D.N."/>
            <person name="Hung C.S."/>
            <person name="Nadeau L.J."/>
            <person name="Schratz L."/>
            <person name="Haridas S."/>
            <person name="Pangilinan J."/>
            <person name="Lipzen A."/>
            <person name="Na H."/>
            <person name="Yan M."/>
            <person name="Ng V."/>
            <person name="Grigoriev I.V."/>
            <person name="Spatafora J.W."/>
            <person name="Barlow D."/>
            <person name="Biffinger J."/>
            <person name="Kelley-Loughnane N."/>
            <person name="Varaljay V.A."/>
            <person name="Crookes-Goodson W.J."/>
        </authorList>
    </citation>
    <scope>NUCLEOTIDE SEQUENCE</scope>
    <source>
        <strain evidence="5">5307AH</strain>
    </source>
</reference>
<dbReference type="AlphaFoldDB" id="A0AAD9FKJ5"/>
<evidence type="ECO:0000313" key="5">
    <source>
        <dbReference type="EMBL" id="KAK1922705.1"/>
    </source>
</evidence>
<protein>
    <recommendedName>
        <fullName evidence="4">Phosphatidylinositol N-acetylglucosaminyltransferase subunit H conserved domain-containing protein</fullName>
    </recommendedName>
</protein>
<sequence length="236" mass="26647">MSARESSTTGSGQGDGGDCKRVQQPLMGHAELQIVSERVGDQGWVDEYRVYDFRTLPSGRIARSNRWGGWDWLLASAIVWLLWRVDWDASRSACKLGSWTGCLEHLQKHSPTTFLAAFFILVLAGRSRMRMYQSITPLPGLGLQLSTTKYLAIPWVHTSTPIVLSTSKTFIPLSEISTVVINEGLTRWSVRYFLAVVQRGGTGIHIAFKDVRPRHAVLREVYHGIREQLFDEWADD</sequence>
<evidence type="ECO:0000256" key="2">
    <source>
        <dbReference type="ARBA" id="ARBA00009610"/>
    </source>
</evidence>
<dbReference type="Proteomes" id="UP001182556">
    <property type="component" value="Unassembled WGS sequence"/>
</dbReference>
<dbReference type="EMBL" id="JAODAN010000008">
    <property type="protein sequence ID" value="KAK1922705.1"/>
    <property type="molecule type" value="Genomic_DNA"/>
</dbReference>
<proteinExistence type="inferred from homology"/>
<dbReference type="PANTHER" id="PTHR15231">
    <property type="entry name" value="PHOSPHATIDYLINOSITOL N-ACETYLGLUCOSAMINYLTRANSFERASE SUBUNIT H"/>
    <property type="match status" value="1"/>
</dbReference>
<dbReference type="PANTHER" id="PTHR15231:SF1">
    <property type="entry name" value="PHOSPHATIDYLINOSITOL N-ACETYLGLUCOSAMINYLTRANSFERASE SUBUNIT H"/>
    <property type="match status" value="1"/>
</dbReference>
<evidence type="ECO:0000256" key="1">
    <source>
        <dbReference type="ARBA" id="ARBA00004687"/>
    </source>
</evidence>
<gene>
    <name evidence="5" type="ORF">DB88DRAFT_512224</name>
</gene>
<feature type="compositionally biased region" description="Low complexity" evidence="3">
    <location>
        <begin position="1"/>
        <end position="10"/>
    </location>
</feature>
<comment type="pathway">
    <text evidence="1">Glycolipid biosynthesis; glycosylphosphatidylinositol-anchor biosynthesis.</text>
</comment>
<dbReference type="GO" id="GO:0006506">
    <property type="term" value="P:GPI anchor biosynthetic process"/>
    <property type="evidence" value="ECO:0007669"/>
    <property type="project" value="InterPro"/>
</dbReference>
<dbReference type="Pfam" id="PF10181">
    <property type="entry name" value="PIG-H"/>
    <property type="match status" value="1"/>
</dbReference>
<evidence type="ECO:0000259" key="4">
    <source>
        <dbReference type="Pfam" id="PF10181"/>
    </source>
</evidence>
<comment type="similarity">
    <text evidence="2">Belongs to the PIGH family.</text>
</comment>
<keyword evidence="6" id="KW-1185">Reference proteome</keyword>
<name>A0AAD9FKJ5_PAPLA</name>
<feature type="domain" description="Phosphatidylinositol N-acetylglucosaminyltransferase subunit H conserved" evidence="4">
    <location>
        <begin position="134"/>
        <end position="209"/>
    </location>
</feature>